<organism evidence="1 2">
    <name type="scientific">Streptomyces lydicus</name>
    <dbReference type="NCBI Taxonomy" id="47763"/>
    <lineage>
        <taxon>Bacteria</taxon>
        <taxon>Bacillati</taxon>
        <taxon>Actinomycetota</taxon>
        <taxon>Actinomycetes</taxon>
        <taxon>Kitasatosporales</taxon>
        <taxon>Streptomycetaceae</taxon>
        <taxon>Streptomyces</taxon>
    </lineage>
</organism>
<sequence length="159" mass="17131">MGTAFATTRAGRVQATIPVRAEHLRRRREAQENAYRAFIHAAYAYRYVRNGLDEELPDMTAHLAEVALVGPTQLISAAAEVTDRCKALTCLKRVESAVAAQLSIEVARRAGIEQYAASGPMSASIFHESNGVLVRFIALARKVLDDDGFGGAACPARGT</sequence>
<name>A0A3Q9KB27_9ACTN</name>
<gene>
    <name evidence="1" type="ORF">DDE74_39695</name>
</gene>
<dbReference type="EMBL" id="CP029042">
    <property type="protein sequence ID" value="AZS76157.1"/>
    <property type="molecule type" value="Genomic_DNA"/>
</dbReference>
<dbReference type="Proteomes" id="UP000275579">
    <property type="component" value="Chromosome"/>
</dbReference>
<evidence type="ECO:0000313" key="2">
    <source>
        <dbReference type="Proteomes" id="UP000275579"/>
    </source>
</evidence>
<protein>
    <submittedName>
        <fullName evidence="1">Uncharacterized protein</fullName>
    </submittedName>
</protein>
<dbReference type="AlphaFoldDB" id="A0A3Q9KB27"/>
<proteinExistence type="predicted"/>
<accession>A0A3Q9KB27</accession>
<reference evidence="1 2" key="1">
    <citation type="submission" date="2018-04" db="EMBL/GenBank/DDBJ databases">
        <title>Complete genome sequences of Streptomyces lydicus strain WYEC and characterization of antagonistic properties of biological control agents.</title>
        <authorList>
            <person name="Mariita R.M."/>
            <person name="Sello J.K."/>
        </authorList>
    </citation>
    <scope>NUCLEOTIDE SEQUENCE [LARGE SCALE GENOMIC DNA]</scope>
    <source>
        <strain evidence="1 2">WYEC 108</strain>
    </source>
</reference>
<evidence type="ECO:0000313" key="1">
    <source>
        <dbReference type="EMBL" id="AZS76157.1"/>
    </source>
</evidence>